<dbReference type="InterPro" id="IPR036866">
    <property type="entry name" value="RibonucZ/Hydroxyglut_hydro"/>
</dbReference>
<dbReference type="SUPFAM" id="SSF56281">
    <property type="entry name" value="Metallo-hydrolase/oxidoreductase"/>
    <property type="match status" value="1"/>
</dbReference>
<gene>
    <name evidence="9 11" type="primary">pqqB</name>
    <name evidence="11" type="ORF">H8B09_09795</name>
</gene>
<evidence type="ECO:0000259" key="10">
    <source>
        <dbReference type="Pfam" id="PF12706"/>
    </source>
</evidence>
<comment type="function">
    <text evidence="7">Counteracts the endogenous Pycsar antiviral defense system. Phosphodiesterase that enables metal-dependent hydrolysis of host cyclic nucleotide Pycsar defense signals such as cCMP and cUMP.</text>
</comment>
<sequence>MIIKLLGSAAGGGFPQWNCACPNCRRARSGDPSARPRRNDSLAISPDGCRWILLNASPDVCLQTEENVCLHPGPSFRGSPIQAILLTDAELDHTTGLLGLRQGSSIDVYATQPVLGALADSFPVRRIVEPFANFLWHETKPEESFPLFGGQLLVCPFDLGNKPPRYISAGPLREVTAQQEPWSIGYRITDLRTGGIAVYAPGIEAWSQTLERHLESADCIFLDGTFWLSEELRELGISELRASDMGHLPVAGPGGSAELFARLPARRKVYVHINNTNPMLLEDSQERRTLTDLGIEIGFDGMEMEV</sequence>
<dbReference type="HAMAP" id="MF_00653">
    <property type="entry name" value="PQQ_syn_PqqB"/>
    <property type="match status" value="1"/>
</dbReference>
<dbReference type="EMBL" id="JACXZA010000002">
    <property type="protein sequence ID" value="MBD3919046.1"/>
    <property type="molecule type" value="Genomic_DNA"/>
</dbReference>
<dbReference type="Pfam" id="PF12706">
    <property type="entry name" value="Lactamase_B_2"/>
    <property type="match status" value="1"/>
</dbReference>
<evidence type="ECO:0000313" key="12">
    <source>
        <dbReference type="Proteomes" id="UP000609346"/>
    </source>
</evidence>
<evidence type="ECO:0000256" key="2">
    <source>
        <dbReference type="ARBA" id="ARBA00008481"/>
    </source>
</evidence>
<comment type="function">
    <text evidence="9">May be involved in the transport of PQQ or its precursor to the periplasm.</text>
</comment>
<evidence type="ECO:0000313" key="11">
    <source>
        <dbReference type="EMBL" id="MBD3919046.1"/>
    </source>
</evidence>
<dbReference type="InterPro" id="IPR001279">
    <property type="entry name" value="Metallo-B-lactamas"/>
</dbReference>
<dbReference type="NCBIfam" id="TIGR02108">
    <property type="entry name" value="PQQ_syn_pqqB"/>
    <property type="match status" value="1"/>
</dbReference>
<evidence type="ECO:0000256" key="5">
    <source>
        <dbReference type="ARBA" id="ARBA00022905"/>
    </source>
</evidence>
<comment type="catalytic activity">
    <reaction evidence="8">
        <text>3',5'-cyclic UMP + H2O = UMP + H(+)</text>
        <dbReference type="Rhea" id="RHEA:70575"/>
        <dbReference type="ChEBI" id="CHEBI:15377"/>
        <dbReference type="ChEBI" id="CHEBI:15378"/>
        <dbReference type="ChEBI" id="CHEBI:57865"/>
        <dbReference type="ChEBI" id="CHEBI:184387"/>
    </reaction>
    <physiologicalReaction direction="left-to-right" evidence="8">
        <dbReference type="Rhea" id="RHEA:70576"/>
    </physiologicalReaction>
</comment>
<dbReference type="InterPro" id="IPR011842">
    <property type="entry name" value="PQQ_synth_PqqB"/>
</dbReference>
<dbReference type="Proteomes" id="UP000609346">
    <property type="component" value="Unassembled WGS sequence"/>
</dbReference>
<comment type="caution">
    <text evidence="11">The sequence shown here is derived from an EMBL/GenBank/DDBJ whole genome shotgun (WGS) entry which is preliminary data.</text>
</comment>
<dbReference type="PANTHER" id="PTHR42663:SF7">
    <property type="entry name" value="COENZYME PQQ SYNTHESIS PROTEIN B"/>
    <property type="match status" value="1"/>
</dbReference>
<evidence type="ECO:0000256" key="7">
    <source>
        <dbReference type="ARBA" id="ARBA00034301"/>
    </source>
</evidence>
<evidence type="ECO:0000256" key="9">
    <source>
        <dbReference type="HAMAP-Rule" id="MF_00653"/>
    </source>
</evidence>
<dbReference type="Gene3D" id="3.60.15.10">
    <property type="entry name" value="Ribonuclease Z/Hydroxyacylglutathione hydrolase-like"/>
    <property type="match status" value="1"/>
</dbReference>
<evidence type="ECO:0000256" key="6">
    <source>
        <dbReference type="ARBA" id="ARBA00034221"/>
    </source>
</evidence>
<keyword evidence="12" id="KW-1185">Reference proteome</keyword>
<dbReference type="PANTHER" id="PTHR42663">
    <property type="entry name" value="HYDROLASE C777.06C-RELATED-RELATED"/>
    <property type="match status" value="1"/>
</dbReference>
<reference evidence="11 12" key="1">
    <citation type="submission" date="2020-09" db="EMBL/GenBank/DDBJ databases">
        <title>Paenibacillus sp. strain PR3 16S rRNA gene Genome sequencing and assembly.</title>
        <authorList>
            <person name="Kim J."/>
        </authorList>
    </citation>
    <scope>NUCLEOTIDE SEQUENCE [LARGE SCALE GENOMIC DNA]</scope>
    <source>
        <strain evidence="11 12">PR3</strain>
    </source>
</reference>
<evidence type="ECO:0000256" key="1">
    <source>
        <dbReference type="ARBA" id="ARBA00004886"/>
    </source>
</evidence>
<comment type="pathway">
    <text evidence="1 9">Cofactor biosynthesis; pyrroloquinoline quinone biosynthesis.</text>
</comment>
<evidence type="ECO:0000256" key="8">
    <source>
        <dbReference type="ARBA" id="ARBA00048505"/>
    </source>
</evidence>
<keyword evidence="4 9" id="KW-0813">Transport</keyword>
<feature type="domain" description="Metallo-beta-lactamase" evidence="10">
    <location>
        <begin position="50"/>
        <end position="273"/>
    </location>
</feature>
<organism evidence="11 12">
    <name type="scientific">Paenibacillus terricola</name>
    <dbReference type="NCBI Taxonomy" id="2763503"/>
    <lineage>
        <taxon>Bacteria</taxon>
        <taxon>Bacillati</taxon>
        <taxon>Bacillota</taxon>
        <taxon>Bacilli</taxon>
        <taxon>Bacillales</taxon>
        <taxon>Paenibacillaceae</taxon>
        <taxon>Paenibacillus</taxon>
    </lineage>
</organism>
<accession>A0ABR8MSV0</accession>
<comment type="similarity">
    <text evidence="2 9">Belongs to the PqqB family.</text>
</comment>
<proteinExistence type="inferred from homology"/>
<evidence type="ECO:0000256" key="3">
    <source>
        <dbReference type="ARBA" id="ARBA00015084"/>
    </source>
</evidence>
<evidence type="ECO:0000256" key="4">
    <source>
        <dbReference type="ARBA" id="ARBA00022448"/>
    </source>
</evidence>
<name>A0ABR8MSV0_9BACL</name>
<dbReference type="RefSeq" id="WP_191203319.1">
    <property type="nucleotide sequence ID" value="NZ_JACXZA010000002.1"/>
</dbReference>
<comment type="catalytic activity">
    <reaction evidence="6">
        <text>3',5'-cyclic CMP + H2O = CMP + H(+)</text>
        <dbReference type="Rhea" id="RHEA:72675"/>
        <dbReference type="ChEBI" id="CHEBI:15377"/>
        <dbReference type="ChEBI" id="CHEBI:15378"/>
        <dbReference type="ChEBI" id="CHEBI:58003"/>
        <dbReference type="ChEBI" id="CHEBI:60377"/>
    </reaction>
    <physiologicalReaction direction="left-to-right" evidence="6">
        <dbReference type="Rhea" id="RHEA:72676"/>
    </physiologicalReaction>
</comment>
<protein>
    <recommendedName>
        <fullName evidence="3 9">Coenzyme PQQ synthesis protein B</fullName>
    </recommendedName>
    <alternativeName>
        <fullName evidence="9">Pyrroloquinoline quinone biosynthesis protein B</fullName>
    </alternativeName>
</protein>
<keyword evidence="5 9" id="KW-0884">PQQ biosynthesis</keyword>